<dbReference type="Gene3D" id="3.55.50.30">
    <property type="match status" value="1"/>
</dbReference>
<evidence type="ECO:0000313" key="4">
    <source>
        <dbReference type="EMBL" id="AOM77744.1"/>
    </source>
</evidence>
<keyword evidence="1" id="KW-1133">Transmembrane helix</keyword>
<dbReference type="PIRSF" id="PIRSF018266">
    <property type="entry name" value="FecR"/>
    <property type="match status" value="1"/>
</dbReference>
<dbReference type="PANTHER" id="PTHR30273:SF2">
    <property type="entry name" value="PROTEIN FECR"/>
    <property type="match status" value="1"/>
</dbReference>
<protein>
    <recommendedName>
        <fullName evidence="6">Ferric-dicitrate binding protein FerR, regulates iron transport through sigma-19</fullName>
    </recommendedName>
</protein>
<dbReference type="AlphaFoldDB" id="A0A1D7QGF5"/>
<evidence type="ECO:0000313" key="5">
    <source>
        <dbReference type="Proteomes" id="UP000094313"/>
    </source>
</evidence>
<dbReference type="Pfam" id="PF16344">
    <property type="entry name" value="FecR_C"/>
    <property type="match status" value="1"/>
</dbReference>
<evidence type="ECO:0000259" key="3">
    <source>
        <dbReference type="Pfam" id="PF16344"/>
    </source>
</evidence>
<dbReference type="InterPro" id="IPR032508">
    <property type="entry name" value="FecR_C"/>
</dbReference>
<feature type="transmembrane region" description="Helical" evidence="1">
    <location>
        <begin position="87"/>
        <end position="106"/>
    </location>
</feature>
<accession>A0A1D7QGF5</accession>
<dbReference type="Gene3D" id="2.60.120.1440">
    <property type="match status" value="1"/>
</dbReference>
<organism evidence="4 5">
    <name type="scientific">Pedobacter steynii</name>
    <dbReference type="NCBI Taxonomy" id="430522"/>
    <lineage>
        <taxon>Bacteria</taxon>
        <taxon>Pseudomonadati</taxon>
        <taxon>Bacteroidota</taxon>
        <taxon>Sphingobacteriia</taxon>
        <taxon>Sphingobacteriales</taxon>
        <taxon>Sphingobacteriaceae</taxon>
        <taxon>Pedobacter</taxon>
    </lineage>
</organism>
<dbReference type="OrthoDB" id="1452822at2"/>
<keyword evidence="1" id="KW-0812">Transmembrane</keyword>
<dbReference type="GO" id="GO:0016989">
    <property type="term" value="F:sigma factor antagonist activity"/>
    <property type="evidence" value="ECO:0007669"/>
    <property type="project" value="TreeGrafter"/>
</dbReference>
<feature type="domain" description="FecR protein" evidence="2">
    <location>
        <begin position="121"/>
        <end position="207"/>
    </location>
</feature>
<dbReference type="RefSeq" id="WP_069379432.1">
    <property type="nucleotide sequence ID" value="NZ_CP017141.1"/>
</dbReference>
<dbReference type="EMBL" id="CP017141">
    <property type="protein sequence ID" value="AOM77744.1"/>
    <property type="molecule type" value="Genomic_DNA"/>
</dbReference>
<gene>
    <name evidence="4" type="ORF">BFS30_11520</name>
</gene>
<dbReference type="InterPro" id="IPR012373">
    <property type="entry name" value="Ferrdict_sens_TM"/>
</dbReference>
<name>A0A1D7QGF5_9SPHI</name>
<keyword evidence="5" id="KW-1185">Reference proteome</keyword>
<dbReference type="PANTHER" id="PTHR30273">
    <property type="entry name" value="PERIPLASMIC SIGNAL SENSOR AND SIGMA FACTOR ACTIVATOR FECR-RELATED"/>
    <property type="match status" value="1"/>
</dbReference>
<dbReference type="InterPro" id="IPR006860">
    <property type="entry name" value="FecR"/>
</dbReference>
<evidence type="ECO:0000256" key="1">
    <source>
        <dbReference type="SAM" id="Phobius"/>
    </source>
</evidence>
<dbReference type="KEGG" id="psty:BFS30_11520"/>
<evidence type="ECO:0000259" key="2">
    <source>
        <dbReference type="Pfam" id="PF04773"/>
    </source>
</evidence>
<proteinExistence type="predicted"/>
<feature type="domain" description="Protein FecR C-terminal" evidence="3">
    <location>
        <begin position="251"/>
        <end position="318"/>
    </location>
</feature>
<dbReference type="Pfam" id="PF04773">
    <property type="entry name" value="FecR"/>
    <property type="match status" value="1"/>
</dbReference>
<reference evidence="4 5" key="1">
    <citation type="submission" date="2016-08" db="EMBL/GenBank/DDBJ databases">
        <authorList>
            <person name="Seilhamer J.J."/>
        </authorList>
    </citation>
    <scope>NUCLEOTIDE SEQUENCE [LARGE SCALE GENOMIC DNA]</scope>
    <source>
        <strain evidence="4 5">DX4</strain>
    </source>
</reference>
<sequence>MQDKLTFQDMILKHFDEPENQILAAEVSRLRGQSEENEIYFQQTKRIWDNAAETQQLQGIDVEKSVLNFRLRLDAATYSEPRRIFSWSKVAAAAVVVIAVGIWIYSKETAVNYIVKKTDSAIDSVLLNDGSKIILAANSTVSYPETFSNAERPLNLLKGKAFFLVAKDSKRPFEVSIGNSKVKVLGTSFNISYSETNIDLLVETGKVMFTPNEKSKPSILQAGQGINYRYVENTIQMNNNENASAWFTKELRFVDTPLDEVCRQLSEYYGIHIELHDRKLTVKKFNANFKNTSLEEALTALKETYSIKIKREDQKIIIKSL</sequence>
<dbReference type="Proteomes" id="UP000094313">
    <property type="component" value="Chromosome"/>
</dbReference>
<evidence type="ECO:0008006" key="6">
    <source>
        <dbReference type="Google" id="ProtNLM"/>
    </source>
</evidence>
<keyword evidence="1" id="KW-0472">Membrane</keyword>